<dbReference type="OrthoDB" id="5153040at2759"/>
<dbReference type="AlphaFoldDB" id="A0A0F8A2S8"/>
<organism evidence="1 2">
    <name type="scientific">Hirsutella minnesotensis 3608</name>
    <dbReference type="NCBI Taxonomy" id="1043627"/>
    <lineage>
        <taxon>Eukaryota</taxon>
        <taxon>Fungi</taxon>
        <taxon>Dikarya</taxon>
        <taxon>Ascomycota</taxon>
        <taxon>Pezizomycotina</taxon>
        <taxon>Sordariomycetes</taxon>
        <taxon>Hypocreomycetidae</taxon>
        <taxon>Hypocreales</taxon>
        <taxon>Ophiocordycipitaceae</taxon>
        <taxon>Hirsutella</taxon>
    </lineage>
</organism>
<evidence type="ECO:0000313" key="1">
    <source>
        <dbReference type="EMBL" id="KJZ70659.1"/>
    </source>
</evidence>
<protein>
    <submittedName>
        <fullName evidence="1">Uncharacterized protein</fullName>
    </submittedName>
</protein>
<gene>
    <name evidence="1" type="ORF">HIM_09932</name>
</gene>
<evidence type="ECO:0000313" key="2">
    <source>
        <dbReference type="Proteomes" id="UP000054481"/>
    </source>
</evidence>
<name>A0A0F8A2S8_9HYPO</name>
<accession>A0A0F8A2S8</accession>
<sequence length="130" mass="14244">MDGRTLQYEGEEITVGRFQKMAQVLAADTEGWIDKLIGGKWSGVRKTILLRDIADNLVYEGPGRSFATNRKNSWLAPGASRMVDLVGDLLFRETKTRSGRGCGSRQKRECGIRSGLRATLPSSLVAASRG</sequence>
<dbReference type="Proteomes" id="UP000054481">
    <property type="component" value="Unassembled WGS sequence"/>
</dbReference>
<proteinExistence type="predicted"/>
<keyword evidence="2" id="KW-1185">Reference proteome</keyword>
<dbReference type="EMBL" id="KQ030613">
    <property type="protein sequence ID" value="KJZ70659.1"/>
    <property type="molecule type" value="Genomic_DNA"/>
</dbReference>
<reference evidence="1 2" key="1">
    <citation type="journal article" date="2014" name="Genome Biol. Evol.">
        <title>Comparative genomics and transcriptomics analyses reveal divergent lifestyle features of nematode endoparasitic fungus Hirsutella minnesotensis.</title>
        <authorList>
            <person name="Lai Y."/>
            <person name="Liu K."/>
            <person name="Zhang X."/>
            <person name="Zhang X."/>
            <person name="Li K."/>
            <person name="Wang N."/>
            <person name="Shu C."/>
            <person name="Wu Y."/>
            <person name="Wang C."/>
            <person name="Bushley K.E."/>
            <person name="Xiang M."/>
            <person name="Liu X."/>
        </authorList>
    </citation>
    <scope>NUCLEOTIDE SEQUENCE [LARGE SCALE GENOMIC DNA]</scope>
    <source>
        <strain evidence="1 2">3608</strain>
    </source>
</reference>